<reference evidence="3" key="1">
    <citation type="journal article" date="2013" name="Genome Announc.">
        <title>Draft Genome Sequence of the Dimorphic Prosthecate Bacterium Brevundimonas abyssalis TAR-001T.</title>
        <authorList>
            <person name="Tsubouchi T."/>
            <person name="Nishi S."/>
            <person name="Usui K."/>
            <person name="Shimane Y."/>
            <person name="Takaki Y."/>
            <person name="Maruyama T."/>
            <person name="Hatada Y."/>
        </authorList>
    </citation>
    <scope>NUCLEOTIDE SEQUENCE [LARGE SCALE GENOMIC DNA]</scope>
    <source>
        <strain evidence="3">TAR-001</strain>
    </source>
</reference>
<evidence type="ECO:0000313" key="2">
    <source>
        <dbReference type="EMBL" id="GAD60013.1"/>
    </source>
</evidence>
<dbReference type="Proteomes" id="UP000016569">
    <property type="component" value="Unassembled WGS sequence"/>
</dbReference>
<evidence type="ECO:0000256" key="1">
    <source>
        <dbReference type="SAM" id="Phobius"/>
    </source>
</evidence>
<proteinExistence type="predicted"/>
<organism evidence="2 3">
    <name type="scientific">Brevundimonas abyssalis TAR-001</name>
    <dbReference type="NCBI Taxonomy" id="1391729"/>
    <lineage>
        <taxon>Bacteria</taxon>
        <taxon>Pseudomonadati</taxon>
        <taxon>Pseudomonadota</taxon>
        <taxon>Alphaproteobacteria</taxon>
        <taxon>Caulobacterales</taxon>
        <taxon>Caulobacteraceae</taxon>
        <taxon>Brevundimonas</taxon>
    </lineage>
</organism>
<evidence type="ECO:0000313" key="3">
    <source>
        <dbReference type="Proteomes" id="UP000016569"/>
    </source>
</evidence>
<keyword evidence="1" id="KW-0812">Transmembrane</keyword>
<name>A0A8E0NCV9_9CAUL</name>
<sequence length="170" mass="17802">MLQGWLKLNDAEWAVWTRAPSADVLWAFGVLAAVIVTGLALFAWGASRGRWKAVLAGLVLVVPAAMLTAVFLETAVEARGAHAWCAVDGRAAAAGRSACTGADGGPATLARVISGDDGFPRTQYYWTASGLCEARVDRRCGAAAGPADRVPTPGMVRVAHAEPRSLEDDR</sequence>
<keyword evidence="3" id="KW-1185">Reference proteome</keyword>
<gene>
    <name evidence="2" type="ORF">MBEBAB_2263</name>
</gene>
<comment type="caution">
    <text evidence="2">The sequence shown here is derived from an EMBL/GenBank/DDBJ whole genome shotgun (WGS) entry which is preliminary data.</text>
</comment>
<accession>A0A8E0NCV9</accession>
<feature type="transmembrane region" description="Helical" evidence="1">
    <location>
        <begin position="53"/>
        <end position="72"/>
    </location>
</feature>
<feature type="transmembrane region" description="Helical" evidence="1">
    <location>
        <begin position="24"/>
        <end position="46"/>
    </location>
</feature>
<keyword evidence="1" id="KW-1133">Transmembrane helix</keyword>
<protein>
    <submittedName>
        <fullName evidence="2">Uncharacterized protein</fullName>
    </submittedName>
</protein>
<dbReference type="EMBL" id="BATC01000048">
    <property type="protein sequence ID" value="GAD60013.1"/>
    <property type="molecule type" value="Genomic_DNA"/>
</dbReference>
<dbReference type="AlphaFoldDB" id="A0A8E0NCV9"/>
<dbReference type="RefSeq" id="WP_021698107.1">
    <property type="nucleotide sequence ID" value="NZ_BATC01000048.1"/>
</dbReference>
<keyword evidence="1" id="KW-0472">Membrane</keyword>